<name>A0A1M6QFS4_9FIRM</name>
<dbReference type="RefSeq" id="WP_139257249.1">
    <property type="nucleotide sequence ID" value="NZ_FRAR01000008.1"/>
</dbReference>
<gene>
    <name evidence="1" type="ORF">SAMN02745123_01020</name>
</gene>
<sequence>MRNGQIYQDGKPFEVSKDGSVLILDIEDASIGCLCKASELSSFLPGGILNIESEHCWTFESRGFKVFIPCIEIVRSFFTPNKTMANALLTPYGLDDIASFRIYTEQISIDIKSTVPKQVVDSSFAKYLAWLKINQLAFEEWNSVFRELLPKGAINEMMITPLFDDSGEPLNKDNRVKAGFPVSGPSKLQVRAIVNEDRIFVLEILRVGDLSLPFNKVIFNHSSFKAKKNTTGDSKNQIKRNVKRRKRIRDKKDLINISPTSLSKTVILDSTPTVFVFSGELTISTTSDYVPRYVENCRMNTDQ</sequence>
<protein>
    <submittedName>
        <fullName evidence="1">Uncharacterized protein</fullName>
    </submittedName>
</protein>
<reference evidence="2" key="1">
    <citation type="submission" date="2016-11" db="EMBL/GenBank/DDBJ databases">
        <authorList>
            <person name="Varghese N."/>
            <person name="Submissions S."/>
        </authorList>
    </citation>
    <scope>NUCLEOTIDE SEQUENCE [LARGE SCALE GENOMIC DNA]</scope>
    <source>
        <strain evidence="2">DSM 10349</strain>
    </source>
</reference>
<keyword evidence="2" id="KW-1185">Reference proteome</keyword>
<evidence type="ECO:0000313" key="1">
    <source>
        <dbReference type="EMBL" id="SHK19025.1"/>
    </source>
</evidence>
<dbReference type="Proteomes" id="UP000183997">
    <property type="component" value="Unassembled WGS sequence"/>
</dbReference>
<accession>A0A1M6QFS4</accession>
<dbReference type="STRING" id="1121421.SAMN02745123_01020"/>
<dbReference type="OrthoDB" id="2574939at2"/>
<evidence type="ECO:0000313" key="2">
    <source>
        <dbReference type="Proteomes" id="UP000183997"/>
    </source>
</evidence>
<proteinExistence type="predicted"/>
<dbReference type="EMBL" id="FRAR01000008">
    <property type="protein sequence ID" value="SHK19025.1"/>
    <property type="molecule type" value="Genomic_DNA"/>
</dbReference>
<dbReference type="AlphaFoldDB" id="A0A1M6QFS4"/>
<organism evidence="1 2">
    <name type="scientific">Desulforamulus aeronauticus DSM 10349</name>
    <dbReference type="NCBI Taxonomy" id="1121421"/>
    <lineage>
        <taxon>Bacteria</taxon>
        <taxon>Bacillati</taxon>
        <taxon>Bacillota</taxon>
        <taxon>Clostridia</taxon>
        <taxon>Eubacteriales</taxon>
        <taxon>Peptococcaceae</taxon>
        <taxon>Desulforamulus</taxon>
    </lineage>
</organism>